<feature type="domain" description="FlgD Tudor-like" evidence="8">
    <location>
        <begin position="85"/>
        <end position="214"/>
    </location>
</feature>
<evidence type="ECO:0000256" key="1">
    <source>
        <dbReference type="ARBA" id="ARBA00010577"/>
    </source>
</evidence>
<evidence type="ECO:0000259" key="7">
    <source>
        <dbReference type="Pfam" id="PF13860"/>
    </source>
</evidence>
<evidence type="ECO:0000256" key="5">
    <source>
        <dbReference type="RuleBase" id="RU362076"/>
    </source>
</evidence>
<organism evidence="9 10">
    <name type="scientific">Prosthecodimorpha hirschii</name>
    <dbReference type="NCBI Taxonomy" id="665126"/>
    <lineage>
        <taxon>Bacteria</taxon>
        <taxon>Pseudomonadati</taxon>
        <taxon>Pseudomonadota</taxon>
        <taxon>Alphaproteobacteria</taxon>
        <taxon>Hyphomicrobiales</taxon>
        <taxon>Ancalomicrobiaceae</taxon>
        <taxon>Prosthecodimorpha</taxon>
    </lineage>
</organism>
<dbReference type="InterPro" id="IPR005648">
    <property type="entry name" value="FlgD"/>
</dbReference>
<dbReference type="GO" id="GO:0044781">
    <property type="term" value="P:bacterial-type flagellum organization"/>
    <property type="evidence" value="ECO:0007669"/>
    <property type="project" value="UniProtKB-UniRule"/>
</dbReference>
<accession>A0A0P6WD22</accession>
<keyword evidence="10" id="KW-1185">Reference proteome</keyword>
<proteinExistence type="inferred from homology"/>
<evidence type="ECO:0000256" key="3">
    <source>
        <dbReference type="ARBA" id="ARBA00022795"/>
    </source>
</evidence>
<dbReference type="Pfam" id="PF13860">
    <property type="entry name" value="FlgD_ig"/>
    <property type="match status" value="1"/>
</dbReference>
<feature type="region of interest" description="Disordered" evidence="6">
    <location>
        <begin position="1"/>
        <end position="21"/>
    </location>
</feature>
<reference evidence="9 10" key="1">
    <citation type="submission" date="2015-09" db="EMBL/GenBank/DDBJ databases">
        <authorList>
            <person name="Jackson K.R."/>
            <person name="Lunt B.L."/>
            <person name="Fisher J.N.B."/>
            <person name="Gardner A.V."/>
            <person name="Bailey M.E."/>
            <person name="Deus L.M."/>
            <person name="Earl A.S."/>
            <person name="Gibby P.D."/>
            <person name="Hartmann K.A."/>
            <person name="Liu J.E."/>
            <person name="Manci A.M."/>
            <person name="Nielsen D.A."/>
            <person name="Solomon M.B."/>
            <person name="Breakwell D.P."/>
            <person name="Burnett S.H."/>
            <person name="Grose J.H."/>
        </authorList>
    </citation>
    <scope>NUCLEOTIDE SEQUENCE [LARGE SCALE GENOMIC DNA]</scope>
    <source>
        <strain evidence="9 10">16</strain>
    </source>
</reference>
<dbReference type="Pfam" id="PF03963">
    <property type="entry name" value="FlgD"/>
    <property type="match status" value="1"/>
</dbReference>
<comment type="caution">
    <text evidence="9">The sequence shown here is derived from an EMBL/GenBank/DDBJ whole genome shotgun (WGS) entry which is preliminary data.</text>
</comment>
<feature type="domain" description="FlgD/Vpr Ig-like" evidence="7">
    <location>
        <begin position="105"/>
        <end position="173"/>
    </location>
</feature>
<evidence type="ECO:0000256" key="2">
    <source>
        <dbReference type="ARBA" id="ARBA00016013"/>
    </source>
</evidence>
<evidence type="ECO:0000256" key="4">
    <source>
        <dbReference type="ARBA" id="ARBA00024746"/>
    </source>
</evidence>
<evidence type="ECO:0000259" key="8">
    <source>
        <dbReference type="Pfam" id="PF13861"/>
    </source>
</evidence>
<gene>
    <name evidence="9" type="ORF">ABB55_21150</name>
</gene>
<dbReference type="STRING" id="665126.ABB55_21150"/>
<dbReference type="Proteomes" id="UP000048984">
    <property type="component" value="Unassembled WGS sequence"/>
</dbReference>
<comment type="function">
    <text evidence="4 5">Required for flagellar hook formation. May act as a scaffolding protein.</text>
</comment>
<evidence type="ECO:0000313" key="10">
    <source>
        <dbReference type="Proteomes" id="UP000048984"/>
    </source>
</evidence>
<name>A0A0P6WD22_9HYPH</name>
<sequence length="221" mass="23365">MAISGISTAPGTSSNSASTADQTRLSSNYTMFLTLLTTQLRHQDPTQPMDANQFTQQLVQYSSIEQQIKMNTNLEDMKSALAIANATQLVNYVGTTVTADSSKTTLQGGQAKWSFSMPKAASATVTVKNEAGAVVYSQQKSFTSGVQEFVWNGKKTDGTAAPDGTYTISFDAKDSAGNAVKPSAEVTGKVTALDFTSGQPYLLIDGMSISVWSVKSVTAAN</sequence>
<reference evidence="9 10" key="2">
    <citation type="submission" date="2015-10" db="EMBL/GenBank/DDBJ databases">
        <title>Draft Genome Sequence of Prosthecomicrobium hirschii ATCC 27832.</title>
        <authorList>
            <person name="Daniel J."/>
            <person name="Givan S.A."/>
            <person name="Brun Y.V."/>
            <person name="Brown P.J."/>
        </authorList>
    </citation>
    <scope>NUCLEOTIDE SEQUENCE [LARGE SCALE GENOMIC DNA]</scope>
    <source>
        <strain evidence="9 10">16</strain>
    </source>
</reference>
<comment type="similarity">
    <text evidence="1 5">Belongs to the FlgD family.</text>
</comment>
<dbReference type="Gene3D" id="2.60.40.4070">
    <property type="match status" value="1"/>
</dbReference>
<dbReference type="Gene3D" id="2.30.30.910">
    <property type="match status" value="1"/>
</dbReference>
<evidence type="ECO:0000256" key="6">
    <source>
        <dbReference type="SAM" id="MobiDB-lite"/>
    </source>
</evidence>
<dbReference type="AlphaFoldDB" id="A0A0P6WD22"/>
<dbReference type="Pfam" id="PF13861">
    <property type="entry name" value="FLgD_tudor"/>
    <property type="match status" value="1"/>
</dbReference>
<protein>
    <recommendedName>
        <fullName evidence="2 5">Basal-body rod modification protein FlgD</fullName>
    </recommendedName>
</protein>
<dbReference type="InterPro" id="IPR025963">
    <property type="entry name" value="FLgD_Tudor"/>
</dbReference>
<dbReference type="InterPro" id="IPR025965">
    <property type="entry name" value="FlgD/Vpr_Ig-like"/>
</dbReference>
<keyword evidence="3 5" id="KW-1005">Bacterial flagellum biogenesis</keyword>
<dbReference type="EMBL" id="LJYW01000001">
    <property type="protein sequence ID" value="KPL54414.1"/>
    <property type="molecule type" value="Genomic_DNA"/>
</dbReference>
<evidence type="ECO:0000313" key="9">
    <source>
        <dbReference type="EMBL" id="KPL54414.1"/>
    </source>
</evidence>
<dbReference type="RefSeq" id="WP_054360581.1">
    <property type="nucleotide sequence ID" value="NZ_JAPCYQ010000001.1"/>
</dbReference>
<dbReference type="OrthoDB" id="9785233at2"/>